<evidence type="ECO:0000313" key="2">
    <source>
        <dbReference type="Proteomes" id="UP000030645"/>
    </source>
</evidence>
<dbReference type="OrthoDB" id="2684236at2759"/>
<dbReference type="KEGG" id="mnt:21408239"/>
<name>W9RP64_9ROSA</name>
<accession>W9RP64</accession>
<dbReference type="AlphaFoldDB" id="W9RP64"/>
<sequence>MDKKKEFERLEAQKIERSDDLALQLNNSNNFVAAIDRNWYLYGGPALERDIHQLVTTQTVSLYGKILDNRNVISSVQKTCKKQMEKIWNRVNPNEAYELLLLRHPEKSLKLQKAPKLIYSRLPKGELLSFTSMKPITPTGIQTHMNDNLDVEGAVARFKGVFAHDQEKQGEVYKEILCANVITLG</sequence>
<reference evidence="2" key="1">
    <citation type="submission" date="2013-01" db="EMBL/GenBank/DDBJ databases">
        <title>Draft Genome Sequence of a Mulberry Tree, Morus notabilis C.K. Schneid.</title>
        <authorList>
            <person name="He N."/>
            <person name="Zhao S."/>
        </authorList>
    </citation>
    <scope>NUCLEOTIDE SEQUENCE</scope>
</reference>
<dbReference type="PANTHER" id="PTHR34365">
    <property type="entry name" value="ENOLASE (DUF1399)"/>
    <property type="match status" value="1"/>
</dbReference>
<dbReference type="InterPro" id="IPR009836">
    <property type="entry name" value="GRDP-like"/>
</dbReference>
<protein>
    <submittedName>
        <fullName evidence="1">Uncharacterized protein</fullName>
    </submittedName>
</protein>
<keyword evidence="2" id="KW-1185">Reference proteome</keyword>
<organism evidence="1 2">
    <name type="scientific">Morus notabilis</name>
    <dbReference type="NCBI Taxonomy" id="981085"/>
    <lineage>
        <taxon>Eukaryota</taxon>
        <taxon>Viridiplantae</taxon>
        <taxon>Streptophyta</taxon>
        <taxon>Embryophyta</taxon>
        <taxon>Tracheophyta</taxon>
        <taxon>Spermatophyta</taxon>
        <taxon>Magnoliopsida</taxon>
        <taxon>eudicotyledons</taxon>
        <taxon>Gunneridae</taxon>
        <taxon>Pentapetalae</taxon>
        <taxon>rosids</taxon>
        <taxon>fabids</taxon>
        <taxon>Rosales</taxon>
        <taxon>Moraceae</taxon>
        <taxon>Moreae</taxon>
        <taxon>Morus</taxon>
    </lineage>
</organism>
<proteinExistence type="predicted"/>
<evidence type="ECO:0000313" key="1">
    <source>
        <dbReference type="EMBL" id="EXC01170.1"/>
    </source>
</evidence>
<dbReference type="PANTHER" id="PTHR34365:SF7">
    <property type="entry name" value="GLYCINE-RICH DOMAIN-CONTAINING PROTEIN 1"/>
    <property type="match status" value="1"/>
</dbReference>
<dbReference type="STRING" id="981085.W9RP64"/>
<dbReference type="Proteomes" id="UP000030645">
    <property type="component" value="Unassembled WGS sequence"/>
</dbReference>
<gene>
    <name evidence="1" type="ORF">L484_025547</name>
</gene>
<dbReference type="EMBL" id="KE345322">
    <property type="protein sequence ID" value="EXC01170.1"/>
    <property type="molecule type" value="Genomic_DNA"/>
</dbReference>
<dbReference type="Pfam" id="PF07173">
    <property type="entry name" value="GRDP-like"/>
    <property type="match status" value="1"/>
</dbReference>